<feature type="transmembrane region" description="Helical" evidence="7">
    <location>
        <begin position="73"/>
        <end position="93"/>
    </location>
</feature>
<gene>
    <name evidence="10" type="ORF">COV59_03305</name>
</gene>
<keyword evidence="4 7" id="KW-0812">Transmembrane</keyword>
<keyword evidence="5 7" id="KW-1133">Transmembrane helix</keyword>
<feature type="transmembrane region" description="Helical" evidence="7">
    <location>
        <begin position="130"/>
        <end position="147"/>
    </location>
</feature>
<comment type="similarity">
    <text evidence="2">Belongs to the peptidase A24 family.</text>
</comment>
<dbReference type="InterPro" id="IPR000045">
    <property type="entry name" value="Prepilin_IV_endopep_pep"/>
</dbReference>
<proteinExistence type="inferred from homology"/>
<reference evidence="10 11" key="1">
    <citation type="submission" date="2017-09" db="EMBL/GenBank/DDBJ databases">
        <title>Depth-based differentiation of microbial function through sediment-hosted aquifers and enrichment of novel symbionts in the deep terrestrial subsurface.</title>
        <authorList>
            <person name="Probst A.J."/>
            <person name="Ladd B."/>
            <person name="Jarett J.K."/>
            <person name="Geller-Mcgrath D.E."/>
            <person name="Sieber C.M."/>
            <person name="Emerson J.B."/>
            <person name="Anantharaman K."/>
            <person name="Thomas B.C."/>
            <person name="Malmstrom R."/>
            <person name="Stieglmeier M."/>
            <person name="Klingl A."/>
            <person name="Woyke T."/>
            <person name="Ryan C.M."/>
            <person name="Banfield J.F."/>
        </authorList>
    </citation>
    <scope>NUCLEOTIDE SEQUENCE [LARGE SCALE GENOMIC DNA]</scope>
    <source>
        <strain evidence="10">CG11_big_fil_rev_8_21_14_0_20_39_34</strain>
    </source>
</reference>
<dbReference type="GO" id="GO:0006465">
    <property type="term" value="P:signal peptide processing"/>
    <property type="evidence" value="ECO:0007669"/>
    <property type="project" value="TreeGrafter"/>
</dbReference>
<feature type="domain" description="Prepilin type IV endopeptidase peptidase" evidence="8">
    <location>
        <begin position="107"/>
        <end position="211"/>
    </location>
</feature>
<dbReference type="Gene3D" id="1.20.120.1220">
    <property type="match status" value="1"/>
</dbReference>
<name>A0A2H0N7S7_9BACT</name>
<feature type="domain" description="Prepilin peptidase A24 N-terminal" evidence="9">
    <location>
        <begin position="13"/>
        <end position="92"/>
    </location>
</feature>
<feature type="transmembrane region" description="Helical" evidence="7">
    <location>
        <begin position="228"/>
        <end position="251"/>
    </location>
</feature>
<evidence type="ECO:0000256" key="1">
    <source>
        <dbReference type="ARBA" id="ARBA00004651"/>
    </source>
</evidence>
<evidence type="ECO:0008006" key="12">
    <source>
        <dbReference type="Google" id="ProtNLM"/>
    </source>
</evidence>
<evidence type="ECO:0000259" key="8">
    <source>
        <dbReference type="Pfam" id="PF01478"/>
    </source>
</evidence>
<evidence type="ECO:0000256" key="4">
    <source>
        <dbReference type="ARBA" id="ARBA00022692"/>
    </source>
</evidence>
<sequence>MENFLLLFVLFCLGACFGSFIHAWVYRKHHGQSIFRGRSKCIHTEKALRWFENIPLVSFILQGGRSRYTKERLSYTFFLAELGFALGFCLILLADQYAFSLLFFRNLILFCILGFTFFYDLKFGEIHDAWSTLPAVLLLPFAVFFGWQSFNSLAWGILIGFGFFFLQYMLSKGRWIGGGDVRLGFFMGVILGFPGILVALMLAYVGGALVSLVLVALKKKTLASQTPFGTYLSIATFATLLWGTAVIDWYLRFLTV</sequence>
<evidence type="ECO:0000313" key="11">
    <source>
        <dbReference type="Proteomes" id="UP000229600"/>
    </source>
</evidence>
<dbReference type="InterPro" id="IPR010627">
    <property type="entry name" value="Prepilin_pept_A24_N"/>
</dbReference>
<feature type="transmembrane region" description="Helical" evidence="7">
    <location>
        <begin position="99"/>
        <end position="118"/>
    </location>
</feature>
<dbReference type="PANTHER" id="PTHR30487">
    <property type="entry name" value="TYPE 4 PREPILIN-LIKE PROTEINS LEADER PEPTIDE-PROCESSING ENZYME"/>
    <property type="match status" value="1"/>
</dbReference>
<dbReference type="Pfam" id="PF01478">
    <property type="entry name" value="Peptidase_A24"/>
    <property type="match status" value="1"/>
</dbReference>
<dbReference type="PANTHER" id="PTHR30487:SF0">
    <property type="entry name" value="PREPILIN LEADER PEPTIDASE_N-METHYLTRANSFERASE-RELATED"/>
    <property type="match status" value="1"/>
</dbReference>
<keyword evidence="3" id="KW-1003">Cell membrane</keyword>
<evidence type="ECO:0000256" key="7">
    <source>
        <dbReference type="SAM" id="Phobius"/>
    </source>
</evidence>
<dbReference type="GO" id="GO:0005886">
    <property type="term" value="C:plasma membrane"/>
    <property type="evidence" value="ECO:0007669"/>
    <property type="project" value="UniProtKB-SubCell"/>
</dbReference>
<comment type="subcellular location">
    <subcellularLocation>
        <location evidence="1">Cell membrane</location>
        <topology evidence="1">Multi-pass membrane protein</topology>
    </subcellularLocation>
</comment>
<feature type="transmembrane region" description="Helical" evidence="7">
    <location>
        <begin position="153"/>
        <end position="171"/>
    </location>
</feature>
<feature type="transmembrane region" description="Helical" evidence="7">
    <location>
        <begin position="6"/>
        <end position="26"/>
    </location>
</feature>
<evidence type="ECO:0000259" key="9">
    <source>
        <dbReference type="Pfam" id="PF06750"/>
    </source>
</evidence>
<comment type="caution">
    <text evidence="10">The sequence shown here is derived from an EMBL/GenBank/DDBJ whole genome shotgun (WGS) entry which is preliminary data.</text>
</comment>
<evidence type="ECO:0000256" key="2">
    <source>
        <dbReference type="ARBA" id="ARBA00005801"/>
    </source>
</evidence>
<organism evidence="10 11">
    <name type="scientific">Candidatus Magasanikbacteria bacterium CG11_big_fil_rev_8_21_14_0_20_39_34</name>
    <dbReference type="NCBI Taxonomy" id="1974653"/>
    <lineage>
        <taxon>Bacteria</taxon>
        <taxon>Candidatus Magasanikiibacteriota</taxon>
    </lineage>
</organism>
<keyword evidence="6 7" id="KW-0472">Membrane</keyword>
<evidence type="ECO:0000256" key="5">
    <source>
        <dbReference type="ARBA" id="ARBA00022989"/>
    </source>
</evidence>
<dbReference type="InterPro" id="IPR050882">
    <property type="entry name" value="Prepilin_peptidase/N-MTase"/>
</dbReference>
<dbReference type="AlphaFoldDB" id="A0A2H0N7S7"/>
<evidence type="ECO:0000256" key="6">
    <source>
        <dbReference type="ARBA" id="ARBA00023136"/>
    </source>
</evidence>
<feature type="transmembrane region" description="Helical" evidence="7">
    <location>
        <begin position="183"/>
        <end position="216"/>
    </location>
</feature>
<evidence type="ECO:0000256" key="3">
    <source>
        <dbReference type="ARBA" id="ARBA00022475"/>
    </source>
</evidence>
<protein>
    <recommendedName>
        <fullName evidence="12">Prepilin type IV endopeptidase peptidase domain-containing protein</fullName>
    </recommendedName>
</protein>
<dbReference type="Proteomes" id="UP000229600">
    <property type="component" value="Unassembled WGS sequence"/>
</dbReference>
<dbReference type="Pfam" id="PF06750">
    <property type="entry name" value="A24_N_bact"/>
    <property type="match status" value="1"/>
</dbReference>
<accession>A0A2H0N7S7</accession>
<dbReference type="EMBL" id="PCWN01000007">
    <property type="protein sequence ID" value="PIR04185.1"/>
    <property type="molecule type" value="Genomic_DNA"/>
</dbReference>
<dbReference type="GO" id="GO:0004190">
    <property type="term" value="F:aspartic-type endopeptidase activity"/>
    <property type="evidence" value="ECO:0007669"/>
    <property type="project" value="InterPro"/>
</dbReference>
<evidence type="ECO:0000313" key="10">
    <source>
        <dbReference type="EMBL" id="PIR04185.1"/>
    </source>
</evidence>